<dbReference type="GO" id="GO:0004867">
    <property type="term" value="F:serine-type endopeptidase inhibitor activity"/>
    <property type="evidence" value="ECO:0007669"/>
    <property type="project" value="InterPro"/>
</dbReference>
<dbReference type="InterPro" id="IPR036198">
    <property type="entry name" value="Ecotin_sf"/>
</dbReference>
<dbReference type="Proteomes" id="UP000293671">
    <property type="component" value="Unassembled WGS sequence"/>
</dbReference>
<dbReference type="EMBL" id="SHKP01000008">
    <property type="protein sequence ID" value="RZT93838.1"/>
    <property type="molecule type" value="Genomic_DNA"/>
</dbReference>
<dbReference type="SUPFAM" id="SSF49772">
    <property type="entry name" value="Ecotin, trypsin inhibitor"/>
    <property type="match status" value="1"/>
</dbReference>
<evidence type="ECO:0000313" key="3">
    <source>
        <dbReference type="EMBL" id="RZT93838.1"/>
    </source>
</evidence>
<dbReference type="PANTHER" id="PTHR35890:SF3">
    <property type="entry name" value="ECOTIN"/>
    <property type="match status" value="1"/>
</dbReference>
<dbReference type="Pfam" id="PF03974">
    <property type="entry name" value="Ecotin"/>
    <property type="match status" value="1"/>
</dbReference>
<keyword evidence="2" id="KW-0732">Signal</keyword>
<evidence type="ECO:0000256" key="2">
    <source>
        <dbReference type="SAM" id="SignalP"/>
    </source>
</evidence>
<organism evidence="3 4">
    <name type="scientific">Rivibacter subsaxonicus</name>
    <dbReference type="NCBI Taxonomy" id="457575"/>
    <lineage>
        <taxon>Bacteria</taxon>
        <taxon>Pseudomonadati</taxon>
        <taxon>Pseudomonadota</taxon>
        <taxon>Betaproteobacteria</taxon>
        <taxon>Burkholderiales</taxon>
        <taxon>Rivibacter</taxon>
    </lineage>
</organism>
<feature type="chain" id="PRO_5020324546" evidence="2">
    <location>
        <begin position="23"/>
        <end position="166"/>
    </location>
</feature>
<dbReference type="NCBIfam" id="NF002987">
    <property type="entry name" value="PRK03719.1"/>
    <property type="match status" value="1"/>
</dbReference>
<protein>
    <submittedName>
        <fullName evidence="3">Ecotin</fullName>
    </submittedName>
</protein>
<keyword evidence="4" id="KW-1185">Reference proteome</keyword>
<accession>A0A4Q7VF25</accession>
<evidence type="ECO:0000313" key="4">
    <source>
        <dbReference type="Proteomes" id="UP000293671"/>
    </source>
</evidence>
<dbReference type="PIRSF" id="PIRSF006865">
    <property type="entry name" value="Prot_inh_ecotin"/>
    <property type="match status" value="1"/>
</dbReference>
<comment type="similarity">
    <text evidence="1">Belongs to the protease inhibitor I11 (ecotin) family.</text>
</comment>
<dbReference type="PANTHER" id="PTHR35890">
    <property type="match status" value="1"/>
</dbReference>
<dbReference type="RefSeq" id="WP_165393353.1">
    <property type="nucleotide sequence ID" value="NZ_SHKP01000008.1"/>
</dbReference>
<evidence type="ECO:0000256" key="1">
    <source>
        <dbReference type="ARBA" id="ARBA00010558"/>
    </source>
</evidence>
<dbReference type="Gene3D" id="2.60.40.550">
    <property type="entry name" value="Ecotin"/>
    <property type="match status" value="1"/>
</dbReference>
<reference evidence="3 4" key="1">
    <citation type="submission" date="2019-02" db="EMBL/GenBank/DDBJ databases">
        <title>Genomic Encyclopedia of Type Strains, Phase IV (KMG-IV): sequencing the most valuable type-strain genomes for metagenomic binning, comparative biology and taxonomic classification.</title>
        <authorList>
            <person name="Goeker M."/>
        </authorList>
    </citation>
    <scope>NUCLEOTIDE SEQUENCE [LARGE SCALE GENOMIC DNA]</scope>
    <source>
        <strain evidence="3 4">DSM 19570</strain>
    </source>
</reference>
<feature type="signal peptide" evidence="2">
    <location>
        <begin position="1"/>
        <end position="22"/>
    </location>
</feature>
<proteinExistence type="inferred from homology"/>
<sequence>MKKVICGLGMLLGLAVQGVAGAATDDLKPFPAAKAGQQRFVIRLPEVDKPDEHRLELIVGKTLQVDCNRHMMGGTVTTKTAQGWGFDYFVVGPVGGGASTMMACPPDMPKREEFVRANLRTPHGRAEAGLLRYNPKIPVVVFVPDGVELRYRVWRADSAMATAGRE</sequence>
<dbReference type="InterPro" id="IPR005658">
    <property type="entry name" value="Prot_inh_ecotin"/>
</dbReference>
<gene>
    <name evidence="3" type="ORF">EV670_3394</name>
</gene>
<dbReference type="AlphaFoldDB" id="A0A4Q7VF25"/>
<comment type="caution">
    <text evidence="3">The sequence shown here is derived from an EMBL/GenBank/DDBJ whole genome shotgun (WGS) entry which is preliminary data.</text>
</comment>
<name>A0A4Q7VF25_9BURK</name>